<sequence>MDQKWIRILTILVFYQQMAPGVGNIQLREEERYEIKCDPGEMYSTVMWFRVLDKSGFEFIASFDAKWSIKSRNELPKYFYTAKEIKNTLTITSFRKVRDSGLYSCAFIKNNILVFGPATRLRGVEVPTKAPAVITTRPTPPKTTTPCVCKINLGKKHFPLCAPIILAPLAGGCGLLLLLLIIAVLYCNHVRTRRCPHHYKRKPRTVPPENLMMAKRYV</sequence>
<feature type="transmembrane region" description="Helical" evidence="14">
    <location>
        <begin position="160"/>
        <end position="186"/>
    </location>
</feature>
<accession>A0A665TIM7</accession>
<evidence type="ECO:0000256" key="12">
    <source>
        <dbReference type="ARBA" id="ARBA00023288"/>
    </source>
</evidence>
<evidence type="ECO:0000313" key="17">
    <source>
        <dbReference type="Proteomes" id="UP000472264"/>
    </source>
</evidence>
<dbReference type="SUPFAM" id="SSF48726">
    <property type="entry name" value="Immunoglobulin"/>
    <property type="match status" value="1"/>
</dbReference>
<dbReference type="PANTHER" id="PTHR10441">
    <property type="entry name" value="CD8 ALPHA CHAIN"/>
    <property type="match status" value="1"/>
</dbReference>
<proteinExistence type="predicted"/>
<keyword evidence="5" id="KW-0391">Immunity</keyword>
<keyword evidence="2" id="KW-1003">Cell membrane</keyword>
<dbReference type="InterPro" id="IPR007110">
    <property type="entry name" value="Ig-like_dom"/>
</dbReference>
<comment type="subcellular location">
    <subcellularLocation>
        <location evidence="1">Cell membrane</location>
        <topology evidence="1">Single-pass type I membrane protein</topology>
    </subcellularLocation>
</comment>
<keyword evidence="3 14" id="KW-0812">Transmembrane</keyword>
<keyword evidence="4" id="KW-0732">Signal</keyword>
<keyword evidence="7" id="KW-1064">Adaptive immunity</keyword>
<dbReference type="PANTHER" id="PTHR10441:SF2">
    <property type="entry name" value="T-CELL SURFACE GLYCOPROTEIN CD8 ALPHA CHAIN"/>
    <property type="match status" value="1"/>
</dbReference>
<dbReference type="Ensembl" id="ENSENLT00000006152.1">
    <property type="protein sequence ID" value="ENSENLP00000005872.1"/>
    <property type="gene ID" value="ENSENLG00000002841.1"/>
</dbReference>
<organism evidence="16 17">
    <name type="scientific">Echeneis naucrates</name>
    <name type="common">Live sharksucker</name>
    <dbReference type="NCBI Taxonomy" id="173247"/>
    <lineage>
        <taxon>Eukaryota</taxon>
        <taxon>Metazoa</taxon>
        <taxon>Chordata</taxon>
        <taxon>Craniata</taxon>
        <taxon>Vertebrata</taxon>
        <taxon>Euteleostomi</taxon>
        <taxon>Actinopterygii</taxon>
        <taxon>Neopterygii</taxon>
        <taxon>Teleostei</taxon>
        <taxon>Neoteleostei</taxon>
        <taxon>Acanthomorphata</taxon>
        <taxon>Carangaria</taxon>
        <taxon>Carangiformes</taxon>
        <taxon>Echeneidae</taxon>
        <taxon>Echeneis</taxon>
    </lineage>
</organism>
<evidence type="ECO:0000256" key="4">
    <source>
        <dbReference type="ARBA" id="ARBA00022729"/>
    </source>
</evidence>
<keyword evidence="12" id="KW-0449">Lipoprotein</keyword>
<dbReference type="AlphaFoldDB" id="A0A665TIM7"/>
<dbReference type="FunCoup" id="A0A665TIM7">
    <property type="interactions" value="190"/>
</dbReference>
<keyword evidence="17" id="KW-1185">Reference proteome</keyword>
<reference evidence="16" key="3">
    <citation type="submission" date="2025-09" db="UniProtKB">
        <authorList>
            <consortium name="Ensembl"/>
        </authorList>
    </citation>
    <scope>IDENTIFICATION</scope>
</reference>
<keyword evidence="10" id="KW-1015">Disulfide bond</keyword>
<evidence type="ECO:0000256" key="3">
    <source>
        <dbReference type="ARBA" id="ARBA00022692"/>
    </source>
</evidence>
<dbReference type="InterPro" id="IPR015468">
    <property type="entry name" value="CD8_asu"/>
</dbReference>
<evidence type="ECO:0000259" key="15">
    <source>
        <dbReference type="PROSITE" id="PS50835"/>
    </source>
</evidence>
<dbReference type="OMA" id="MIVWFRV"/>
<evidence type="ECO:0000256" key="11">
    <source>
        <dbReference type="ARBA" id="ARBA00023180"/>
    </source>
</evidence>
<feature type="domain" description="Ig-like" evidence="15">
    <location>
        <begin position="20"/>
        <end position="105"/>
    </location>
</feature>
<evidence type="ECO:0000256" key="2">
    <source>
        <dbReference type="ARBA" id="ARBA00022475"/>
    </source>
</evidence>
<evidence type="ECO:0000313" key="16">
    <source>
        <dbReference type="Ensembl" id="ENSENLP00000005872.1"/>
    </source>
</evidence>
<dbReference type="InParanoid" id="A0A665TIM7"/>
<keyword evidence="6 14" id="KW-1133">Transmembrane helix</keyword>
<evidence type="ECO:0000256" key="7">
    <source>
        <dbReference type="ARBA" id="ARBA00023130"/>
    </source>
</evidence>
<dbReference type="GO" id="GO:0002250">
    <property type="term" value="P:adaptive immune response"/>
    <property type="evidence" value="ECO:0007669"/>
    <property type="project" value="UniProtKB-KW"/>
</dbReference>
<evidence type="ECO:0000256" key="1">
    <source>
        <dbReference type="ARBA" id="ARBA00004251"/>
    </source>
</evidence>
<evidence type="ECO:0000256" key="10">
    <source>
        <dbReference type="ARBA" id="ARBA00023157"/>
    </source>
</evidence>
<dbReference type="PROSITE" id="PS50835">
    <property type="entry name" value="IG_LIKE"/>
    <property type="match status" value="1"/>
</dbReference>
<name>A0A665TIM7_ECHNA</name>
<dbReference type="OrthoDB" id="9906515at2759"/>
<dbReference type="GO" id="GO:0005886">
    <property type="term" value="C:plasma membrane"/>
    <property type="evidence" value="ECO:0007669"/>
    <property type="project" value="UniProtKB-SubCell"/>
</dbReference>
<gene>
    <name evidence="16" type="primary">cd8a</name>
</gene>
<keyword evidence="9" id="KW-0564">Palmitate</keyword>
<evidence type="ECO:0000256" key="5">
    <source>
        <dbReference type="ARBA" id="ARBA00022859"/>
    </source>
</evidence>
<evidence type="ECO:0000256" key="8">
    <source>
        <dbReference type="ARBA" id="ARBA00023136"/>
    </source>
</evidence>
<reference evidence="16" key="2">
    <citation type="submission" date="2025-08" db="UniProtKB">
        <authorList>
            <consortium name="Ensembl"/>
        </authorList>
    </citation>
    <scope>IDENTIFICATION</scope>
</reference>
<dbReference type="InterPro" id="IPR013783">
    <property type="entry name" value="Ig-like_fold"/>
</dbReference>
<keyword evidence="11" id="KW-0325">Glycoprotein</keyword>
<dbReference type="Gene3D" id="2.60.40.10">
    <property type="entry name" value="Immunoglobulins"/>
    <property type="match status" value="1"/>
</dbReference>
<dbReference type="InterPro" id="IPR036179">
    <property type="entry name" value="Ig-like_dom_sf"/>
</dbReference>
<reference evidence="16" key="1">
    <citation type="submission" date="2021-04" db="EMBL/GenBank/DDBJ databases">
        <authorList>
            <consortium name="Wellcome Sanger Institute Data Sharing"/>
        </authorList>
    </citation>
    <scope>NUCLEOTIDE SEQUENCE [LARGE SCALE GENOMIC DNA]</scope>
</reference>
<evidence type="ECO:0000256" key="6">
    <source>
        <dbReference type="ARBA" id="ARBA00022989"/>
    </source>
</evidence>
<keyword evidence="8 14" id="KW-0472">Membrane</keyword>
<evidence type="ECO:0000256" key="9">
    <source>
        <dbReference type="ARBA" id="ARBA00023139"/>
    </source>
</evidence>
<protein>
    <submittedName>
        <fullName evidence="16">T-cell surface glycoprotein CD8 alpha chain-like</fullName>
    </submittedName>
</protein>
<dbReference type="Proteomes" id="UP000472264">
    <property type="component" value="Chromosome 5"/>
</dbReference>
<evidence type="ECO:0000256" key="14">
    <source>
        <dbReference type="SAM" id="Phobius"/>
    </source>
</evidence>
<evidence type="ECO:0000256" key="13">
    <source>
        <dbReference type="ARBA" id="ARBA00023319"/>
    </source>
</evidence>
<keyword evidence="13" id="KW-0393">Immunoglobulin domain</keyword>